<organism evidence="10 11">
    <name type="scientific">[Clostridium] citroniae WAL-19142</name>
    <dbReference type="NCBI Taxonomy" id="742734"/>
    <lineage>
        <taxon>Bacteria</taxon>
        <taxon>Bacillati</taxon>
        <taxon>Bacillota</taxon>
        <taxon>Clostridia</taxon>
        <taxon>Lachnospirales</taxon>
        <taxon>Lachnospiraceae</taxon>
        <taxon>Enterocloster</taxon>
    </lineage>
</organism>
<evidence type="ECO:0000256" key="1">
    <source>
        <dbReference type="ARBA" id="ARBA00004193"/>
    </source>
</evidence>
<evidence type="ECO:0000313" key="11">
    <source>
        <dbReference type="Proteomes" id="UP000037392"/>
    </source>
</evidence>
<dbReference type="GO" id="GO:0005886">
    <property type="term" value="C:plasma membrane"/>
    <property type="evidence" value="ECO:0007669"/>
    <property type="project" value="UniProtKB-SubCell"/>
</dbReference>
<evidence type="ECO:0000256" key="6">
    <source>
        <dbReference type="ARBA" id="ARBA00023288"/>
    </source>
</evidence>
<dbReference type="Gene3D" id="3.40.50.2300">
    <property type="match status" value="2"/>
</dbReference>
<dbReference type="Pfam" id="PF02608">
    <property type="entry name" value="Bmp"/>
    <property type="match status" value="1"/>
</dbReference>
<dbReference type="PANTHER" id="PTHR34296:SF2">
    <property type="entry name" value="ABC TRANSPORTER GUANOSINE-BINDING PROTEIN NUPN"/>
    <property type="match status" value="1"/>
</dbReference>
<keyword evidence="5" id="KW-0472">Membrane</keyword>
<evidence type="ECO:0000256" key="3">
    <source>
        <dbReference type="ARBA" id="ARBA00022475"/>
    </source>
</evidence>
<feature type="signal peptide" evidence="8">
    <location>
        <begin position="1"/>
        <end position="26"/>
    </location>
</feature>
<dbReference type="SUPFAM" id="SSF53822">
    <property type="entry name" value="Periplasmic binding protein-like I"/>
    <property type="match status" value="1"/>
</dbReference>
<feature type="region of interest" description="Disordered" evidence="7">
    <location>
        <begin position="29"/>
        <end position="57"/>
    </location>
</feature>
<evidence type="ECO:0000259" key="9">
    <source>
        <dbReference type="Pfam" id="PF02608"/>
    </source>
</evidence>
<keyword evidence="3" id="KW-1003">Cell membrane</keyword>
<gene>
    <name evidence="10" type="ORF">HMPREF9470_02841</name>
</gene>
<keyword evidence="6" id="KW-0449">Lipoprotein</keyword>
<evidence type="ECO:0000256" key="4">
    <source>
        <dbReference type="ARBA" id="ARBA00022729"/>
    </source>
</evidence>
<name>A0A0J9C0I5_9FIRM</name>
<evidence type="ECO:0000256" key="8">
    <source>
        <dbReference type="SAM" id="SignalP"/>
    </source>
</evidence>
<comment type="subcellular location">
    <subcellularLocation>
        <location evidence="1">Cell membrane</location>
        <topology evidence="1">Lipid-anchor</topology>
    </subcellularLocation>
</comment>
<accession>A0A0J9C0I5</accession>
<evidence type="ECO:0000256" key="5">
    <source>
        <dbReference type="ARBA" id="ARBA00023136"/>
    </source>
</evidence>
<dbReference type="AlphaFoldDB" id="A0A0J9C0I5"/>
<feature type="chain" id="PRO_5039528019" description="ABC transporter substrate-binding protein PnrA-like domain-containing protein" evidence="8">
    <location>
        <begin position="27"/>
        <end position="398"/>
    </location>
</feature>
<comment type="similarity">
    <text evidence="2">Belongs to the BMP lipoprotein family.</text>
</comment>
<comment type="caution">
    <text evidence="10">The sequence shown here is derived from an EMBL/GenBank/DDBJ whole genome shotgun (WGS) entry which is preliminary data.</text>
</comment>
<dbReference type="InterPro" id="IPR028082">
    <property type="entry name" value="Peripla_BP_I"/>
</dbReference>
<dbReference type="InterPro" id="IPR003760">
    <property type="entry name" value="PnrA-like"/>
</dbReference>
<protein>
    <recommendedName>
        <fullName evidence="9">ABC transporter substrate-binding protein PnrA-like domain-containing protein</fullName>
    </recommendedName>
</protein>
<evidence type="ECO:0000256" key="7">
    <source>
        <dbReference type="SAM" id="MobiDB-lite"/>
    </source>
</evidence>
<sequence length="398" mass="42478">MKKRIVSTVLAAAMAASMLAGCGSSAKETAAAAGKQEQSGDAAAEKDKAESADPADADASGKKLKVVYLCNGNLGDKGFNDSAASGMQMLADQMGAEVKTIEMGRDETSYEGNYLDVSEQDWDMIVSGTWSVKELAQDIASQFPEKNYLIFDVSVDRDVVTDGNMMGVNYYSNQAAFLSGVLAAKMLDSGDAKIDASKKILGFVGSMDTSNINDFLVGYLEGVQYVDPEIKVVTSYVGSFEDVSKCMEMTTQLYNQGAQVVYAPASQSILGAVTAAQKSDKYLIACDQDLYSELKESDPQLAANVISSSLKNVGESIYTSVKAWSEGTMTLDQDYILGLDSGAVGLAENENYKAIVPEEIQKFIDETEQKIINGDIAVGTAFDMSTEDVAALRDGMKP</sequence>
<dbReference type="EMBL" id="ADLK01000022">
    <property type="protein sequence ID" value="KMW18737.1"/>
    <property type="molecule type" value="Genomic_DNA"/>
</dbReference>
<reference evidence="10 11" key="1">
    <citation type="submission" date="2011-04" db="EMBL/GenBank/DDBJ databases">
        <title>The Genome Sequence of Clostridium citroniae WAL-19142.</title>
        <authorList>
            <consortium name="The Broad Institute Genome Sequencing Platform"/>
            <person name="Earl A."/>
            <person name="Ward D."/>
            <person name="Feldgarden M."/>
            <person name="Gevers D."/>
            <person name="Warren Y.A."/>
            <person name="Tyrrell K.L."/>
            <person name="Citron D.M."/>
            <person name="Goldstein E.J."/>
            <person name="Daigneault M."/>
            <person name="Allen-Vercoe E."/>
            <person name="Young S.K."/>
            <person name="Zeng Q."/>
            <person name="Gargeya S."/>
            <person name="Fitzgerald M."/>
            <person name="Haas B."/>
            <person name="Abouelleil A."/>
            <person name="Alvarado L."/>
            <person name="Arachchi H.M."/>
            <person name="Berlin A."/>
            <person name="Brown A."/>
            <person name="Chapman S.B."/>
            <person name="Chen Z."/>
            <person name="Dunbar C."/>
            <person name="Freedman E."/>
            <person name="Gearin G."/>
            <person name="Gellesch M."/>
            <person name="Goldberg J."/>
            <person name="Griggs A."/>
            <person name="Gujja S."/>
            <person name="Heilman E.R."/>
            <person name="Heiman D."/>
            <person name="Howarth C."/>
            <person name="Larson L."/>
            <person name="Lui A."/>
            <person name="MacDonald P.J."/>
            <person name="Mehta T."/>
            <person name="Montmayeur A."/>
            <person name="Murphy C."/>
            <person name="Neiman D."/>
            <person name="Pearson M."/>
            <person name="Priest M."/>
            <person name="Roberts A."/>
            <person name="Saif S."/>
            <person name="Shea T."/>
            <person name="Shenoy N."/>
            <person name="Sisk P."/>
            <person name="Stolte C."/>
            <person name="Sykes S."/>
            <person name="White J."/>
            <person name="Yandava C."/>
            <person name="Wortman J."/>
            <person name="Nusbaum C."/>
            <person name="Birren B."/>
        </authorList>
    </citation>
    <scope>NUCLEOTIDE SEQUENCE [LARGE SCALE GENOMIC DNA]</scope>
    <source>
        <strain evidence="10 11">WAL-19142</strain>
    </source>
</reference>
<feature type="domain" description="ABC transporter substrate-binding protein PnrA-like" evidence="9">
    <location>
        <begin position="64"/>
        <end position="378"/>
    </location>
</feature>
<dbReference type="RefSeq" id="WP_007865316.1">
    <property type="nucleotide sequence ID" value="NZ_KQ235878.1"/>
</dbReference>
<dbReference type="PATRIC" id="fig|742734.4.peg.3043"/>
<dbReference type="PANTHER" id="PTHR34296">
    <property type="entry name" value="TRANSCRIPTIONAL ACTIVATOR PROTEIN MED"/>
    <property type="match status" value="1"/>
</dbReference>
<evidence type="ECO:0000256" key="2">
    <source>
        <dbReference type="ARBA" id="ARBA00008610"/>
    </source>
</evidence>
<dbReference type="Proteomes" id="UP000037392">
    <property type="component" value="Unassembled WGS sequence"/>
</dbReference>
<dbReference type="PROSITE" id="PS51257">
    <property type="entry name" value="PROKAR_LIPOPROTEIN"/>
    <property type="match status" value="1"/>
</dbReference>
<proteinExistence type="inferred from homology"/>
<dbReference type="InterPro" id="IPR050957">
    <property type="entry name" value="BMP_lipoprotein"/>
</dbReference>
<dbReference type="GeneID" id="93163332"/>
<keyword evidence="4 8" id="KW-0732">Signal</keyword>
<evidence type="ECO:0000313" key="10">
    <source>
        <dbReference type="EMBL" id="KMW18737.1"/>
    </source>
</evidence>